<keyword evidence="3" id="KW-0808">Transferase</keyword>
<organism evidence="3 4">
    <name type="scientific">Cryptosporidium meleagridis</name>
    <dbReference type="NCBI Taxonomy" id="93969"/>
    <lineage>
        <taxon>Eukaryota</taxon>
        <taxon>Sar</taxon>
        <taxon>Alveolata</taxon>
        <taxon>Apicomplexa</taxon>
        <taxon>Conoidasida</taxon>
        <taxon>Coccidia</taxon>
        <taxon>Eucoccidiorida</taxon>
        <taxon>Eimeriorina</taxon>
        <taxon>Cryptosporidiidae</taxon>
        <taxon>Cryptosporidium</taxon>
    </lineage>
</organism>
<evidence type="ECO:0000313" key="3">
    <source>
        <dbReference type="EMBL" id="POM85360.1"/>
    </source>
</evidence>
<dbReference type="InterPro" id="IPR011993">
    <property type="entry name" value="PH-like_dom_sf"/>
</dbReference>
<protein>
    <submittedName>
        <fullName evidence="3">Methyltransferase domain protein</fullName>
    </submittedName>
</protein>
<evidence type="ECO:0000256" key="1">
    <source>
        <dbReference type="SAM" id="Coils"/>
    </source>
</evidence>
<dbReference type="Gene3D" id="3.40.50.150">
    <property type="entry name" value="Vaccinia Virus protein VP39"/>
    <property type="match status" value="1"/>
</dbReference>
<feature type="coiled-coil region" evidence="1">
    <location>
        <begin position="122"/>
        <end position="163"/>
    </location>
</feature>
<dbReference type="Proteomes" id="UP000236928">
    <property type="component" value="Unassembled WGS sequence"/>
</dbReference>
<dbReference type="Pfam" id="PF00169">
    <property type="entry name" value="PH"/>
    <property type="match status" value="1"/>
</dbReference>
<proteinExistence type="predicted"/>
<dbReference type="GO" id="GO:0008168">
    <property type="term" value="F:methyltransferase activity"/>
    <property type="evidence" value="ECO:0007669"/>
    <property type="project" value="UniProtKB-KW"/>
</dbReference>
<accession>A0A2P4Z5R3</accession>
<dbReference type="EMBL" id="JIBK01000050">
    <property type="protein sequence ID" value="POM85360.1"/>
    <property type="molecule type" value="Genomic_DNA"/>
</dbReference>
<feature type="coiled-coil region" evidence="1">
    <location>
        <begin position="23"/>
        <end position="96"/>
    </location>
</feature>
<dbReference type="SUPFAM" id="SSF50729">
    <property type="entry name" value="PH domain-like"/>
    <property type="match status" value="1"/>
</dbReference>
<keyword evidence="4" id="KW-1185">Reference proteome</keyword>
<name>A0A2P4Z5R3_9CRYT</name>
<dbReference type="SUPFAM" id="SSF53335">
    <property type="entry name" value="S-adenosyl-L-methionine-dependent methyltransferases"/>
    <property type="match status" value="1"/>
</dbReference>
<dbReference type="Gene3D" id="2.30.29.30">
    <property type="entry name" value="Pleckstrin-homology domain (PH domain)/Phosphotyrosine-binding domain (PTB)"/>
    <property type="match status" value="1"/>
</dbReference>
<feature type="domain" description="PH" evidence="2">
    <location>
        <begin position="989"/>
        <end position="1096"/>
    </location>
</feature>
<dbReference type="PROSITE" id="PS50003">
    <property type="entry name" value="PH_DOMAIN"/>
    <property type="match status" value="1"/>
</dbReference>
<dbReference type="Gene3D" id="1.25.40.20">
    <property type="entry name" value="Ankyrin repeat-containing domain"/>
    <property type="match status" value="1"/>
</dbReference>
<sequence>MDIGIEDEVELPRSENLEQTKILEQKISRLEKLVKSRDDALNELYEVEKSKNDEINTLKERIKQDGTEISKLQNIIITLNDEISTLNEKISYLEQQSVNNLKQQHIIEASSPRIVEDLLTDKESLYKEIADLRLHISQLESNLQDKEEDYTALRTKFSEFEIEKENEIQLLLSENKGTKQLFSEKEIAQKGIYDSKINSLESDIDLLKSDCLELLKLIALLRIKTTNNKVVNSESISDATDLIIQSLSLSDHLKELIKNDLNYDYNLSQKIISFSEVLIDGVINLPNSNNDLEGNEINDQKINLMRNWVINQFSGLIINQLPLNSVNHTESLCKERDYIQNCLESEHSAIEKFLNRILIDSEKSLREPSLNVFQILLDILFLDIKNSQIQLVEDSFNNSLHTINRECEEYLKTELLFKLIIKSVIKNDPEPLITNLNEITSEINFELSKPQKIEFDNSETCVNAFSIKKFIDSLLKLSFGYGWNLLHIFSYLEHIETLQLLLEHFSFEERINIVNRKSFSGFVPISISILKDNLLMTELFLACGSDVQVQDNRRNTLIHFAVNADIQEVLIKRRILLNVKNSSGQMANVIQANSQILKYDLDKFDHNELSDAEYKEPQAQQSNTNSLNNCEPDNSETLKGISFCCQTFDSQDENKVMLSAWISGNEPVSSCRDDFCVFSTPEFESQDSDVIENSVWNMLGFASNRNISSIYKGKNGDHAAMEQNLDRLDEMGLTSAERKKGIWSDIVINYTARGLEKSCFPPPLDCPINLFRQILVLTSERFALFQYSPLKLLQAAPIVDFEEIIVPKNSNVLLLLKVDGWDDILLEVSRRSEFLDEFTTSYRTLTTPSEILLSQATAETSINSSTETKTEKSNSFWLGFMGNKNTSCNTSDQKQDVLSPERASAFQNLISVYGENPPIVTEPDNLIGLFNSENQYSLVLAILNKSSFMLLPHRETSLLVSIPTYHFGFLGICINPPLALENPLSQKKKQISDSISSSENESSESRLWQERFFILRSDGELIWCHHPNDTVYCETIPIRFVRQIRVFNLATSKENEFIPCFALDFTKNSIPSSLILHSDSSEMRDKWVEKIHNFPETHDNILLKFNHLITSFLLEHISNKSASLNGPLCVKKILDIGSGAGIFSERLSELGGDALGVEAYCKSIDIAYKNALRNSTSFKEISKLNENELNSFMNSIPKPRSLRYFKGGVEHIQKSKVFDIIVASEVIEHVNNPGIFVKLISSNIKDLLPL</sequence>
<comment type="caution">
    <text evidence="3">The sequence shown here is derived from an EMBL/GenBank/DDBJ whole genome shotgun (WGS) entry which is preliminary data.</text>
</comment>
<dbReference type="VEuPathDB" id="CryptoDB:CmeUKMEL1_17030"/>
<dbReference type="GO" id="GO:0032259">
    <property type="term" value="P:methylation"/>
    <property type="evidence" value="ECO:0007669"/>
    <property type="project" value="UniProtKB-KW"/>
</dbReference>
<dbReference type="InterPro" id="IPR001849">
    <property type="entry name" value="PH_domain"/>
</dbReference>
<evidence type="ECO:0000313" key="4">
    <source>
        <dbReference type="Proteomes" id="UP000236928"/>
    </source>
</evidence>
<dbReference type="OrthoDB" id="194358at2759"/>
<dbReference type="InterPro" id="IPR029063">
    <property type="entry name" value="SAM-dependent_MTases_sf"/>
</dbReference>
<dbReference type="Pfam" id="PF13489">
    <property type="entry name" value="Methyltransf_23"/>
    <property type="match status" value="1"/>
</dbReference>
<dbReference type="SUPFAM" id="SSF48403">
    <property type="entry name" value="Ankyrin repeat"/>
    <property type="match status" value="1"/>
</dbReference>
<gene>
    <name evidence="3" type="ORF">CmeUKMEL1_17030</name>
</gene>
<evidence type="ECO:0000259" key="2">
    <source>
        <dbReference type="PROSITE" id="PS50003"/>
    </source>
</evidence>
<keyword evidence="3" id="KW-0489">Methyltransferase</keyword>
<keyword evidence="1" id="KW-0175">Coiled coil</keyword>
<dbReference type="AlphaFoldDB" id="A0A2P4Z5R3"/>
<dbReference type="SMART" id="SM00233">
    <property type="entry name" value="PH"/>
    <property type="match status" value="1"/>
</dbReference>
<dbReference type="InterPro" id="IPR036770">
    <property type="entry name" value="Ankyrin_rpt-contain_sf"/>
</dbReference>
<reference evidence="3 4" key="1">
    <citation type="submission" date="2014-04" db="EMBL/GenBank/DDBJ databases">
        <title>Comparative Genomics of Cryptosporidium Species.</title>
        <authorList>
            <person name="Silva J.C."/>
            <person name="Su Q."/>
            <person name="Chalmers R."/>
            <person name="Chibucos M.C."/>
            <person name="Elwin K."/>
            <person name="Godinez A."/>
            <person name="Guo F."/>
            <person name="Huynh K."/>
            <person name="Orvis J."/>
            <person name="Ott S."/>
            <person name="Sadzewicz L."/>
            <person name="Sengamalay N."/>
            <person name="Shetty A."/>
            <person name="Sun M."/>
            <person name="Tallon L."/>
            <person name="Xiao L."/>
            <person name="Zhang H."/>
            <person name="Fraser C.M."/>
            <person name="Zhu G."/>
            <person name="Kissinger J."/>
            <person name="Widmer G."/>
        </authorList>
    </citation>
    <scope>NUCLEOTIDE SEQUENCE [LARGE SCALE GENOMIC DNA]</scope>
    <source>
        <strain evidence="3 4">UKMEL1</strain>
    </source>
</reference>